<organism evidence="2 3">
    <name type="scientific">Portunus trituberculatus</name>
    <name type="common">Swimming crab</name>
    <name type="synonym">Neptunus trituberculatus</name>
    <dbReference type="NCBI Taxonomy" id="210409"/>
    <lineage>
        <taxon>Eukaryota</taxon>
        <taxon>Metazoa</taxon>
        <taxon>Ecdysozoa</taxon>
        <taxon>Arthropoda</taxon>
        <taxon>Crustacea</taxon>
        <taxon>Multicrustacea</taxon>
        <taxon>Malacostraca</taxon>
        <taxon>Eumalacostraca</taxon>
        <taxon>Eucarida</taxon>
        <taxon>Decapoda</taxon>
        <taxon>Pleocyemata</taxon>
        <taxon>Brachyura</taxon>
        <taxon>Eubrachyura</taxon>
        <taxon>Portunoidea</taxon>
        <taxon>Portunidae</taxon>
        <taxon>Portuninae</taxon>
        <taxon>Portunus</taxon>
    </lineage>
</organism>
<reference evidence="2 3" key="1">
    <citation type="submission" date="2019-05" db="EMBL/GenBank/DDBJ databases">
        <title>Another draft genome of Portunus trituberculatus and its Hox gene families provides insights of decapod evolution.</title>
        <authorList>
            <person name="Jeong J.-H."/>
            <person name="Song I."/>
            <person name="Kim S."/>
            <person name="Choi T."/>
            <person name="Kim D."/>
            <person name="Ryu S."/>
            <person name="Kim W."/>
        </authorList>
    </citation>
    <scope>NUCLEOTIDE SEQUENCE [LARGE SCALE GENOMIC DNA]</scope>
    <source>
        <tissue evidence="2">Muscle</tissue>
    </source>
</reference>
<evidence type="ECO:0000313" key="2">
    <source>
        <dbReference type="EMBL" id="MPC64253.1"/>
    </source>
</evidence>
<feature type="region of interest" description="Disordered" evidence="1">
    <location>
        <begin position="125"/>
        <end position="167"/>
    </location>
</feature>
<protein>
    <submittedName>
        <fullName evidence="2">Uncharacterized protein</fullName>
    </submittedName>
</protein>
<evidence type="ECO:0000313" key="3">
    <source>
        <dbReference type="Proteomes" id="UP000324222"/>
    </source>
</evidence>
<dbReference type="EMBL" id="VSRR010021833">
    <property type="protein sequence ID" value="MPC64253.1"/>
    <property type="molecule type" value="Genomic_DNA"/>
</dbReference>
<name>A0A5B7H2F9_PORTR</name>
<proteinExistence type="predicted"/>
<keyword evidence="3" id="KW-1185">Reference proteome</keyword>
<sequence>MPEGESAGIPTQRITRGMARASQGEKSSHSNGIEFTTDTLTTDRHHHTADSRQSLRHWDARWPSVWPLAWSLPRHQNHRLSEGVTAVLARNKQFLPFTERATTAARRSTSLREAPTTLLHGRTVAEGVSSHRSQHHQLRALETHGEGRGTPAQPAPADPPQRVSRGE</sequence>
<evidence type="ECO:0000256" key="1">
    <source>
        <dbReference type="SAM" id="MobiDB-lite"/>
    </source>
</evidence>
<accession>A0A5B7H2F9</accession>
<gene>
    <name evidence="2" type="ORF">E2C01_058365</name>
</gene>
<dbReference type="Proteomes" id="UP000324222">
    <property type="component" value="Unassembled WGS sequence"/>
</dbReference>
<dbReference type="AlphaFoldDB" id="A0A5B7H2F9"/>
<feature type="region of interest" description="Disordered" evidence="1">
    <location>
        <begin position="1"/>
        <end position="52"/>
    </location>
</feature>
<comment type="caution">
    <text evidence="2">The sequence shown here is derived from an EMBL/GenBank/DDBJ whole genome shotgun (WGS) entry which is preliminary data.</text>
</comment>